<dbReference type="Pfam" id="PF06985">
    <property type="entry name" value="HET"/>
    <property type="match status" value="1"/>
</dbReference>
<feature type="coiled-coil region" evidence="1">
    <location>
        <begin position="536"/>
        <end position="563"/>
    </location>
</feature>
<comment type="caution">
    <text evidence="3">The sequence shown here is derived from an EMBL/GenBank/DDBJ whole genome shotgun (WGS) entry which is preliminary data.</text>
</comment>
<dbReference type="OrthoDB" id="3557394at2759"/>
<dbReference type="HOGENOM" id="CLU_432202_0_0_1"/>
<dbReference type="InterPro" id="IPR052895">
    <property type="entry name" value="HetReg/Transcr_Mod"/>
</dbReference>
<dbReference type="AlphaFoldDB" id="A0A084FZ36"/>
<dbReference type="VEuPathDB" id="FungiDB:SAPIO_CDS8195"/>
<feature type="domain" description="Heterokaryon incompatibility" evidence="2">
    <location>
        <begin position="57"/>
        <end position="232"/>
    </location>
</feature>
<dbReference type="PANTHER" id="PTHR24148:SF64">
    <property type="entry name" value="HETEROKARYON INCOMPATIBILITY DOMAIN-CONTAINING PROTEIN"/>
    <property type="match status" value="1"/>
</dbReference>
<dbReference type="GeneID" id="27727267"/>
<protein>
    <recommendedName>
        <fullName evidence="2">Heterokaryon incompatibility domain-containing protein</fullName>
    </recommendedName>
</protein>
<accession>A0A084FZ36</accession>
<dbReference type="EMBL" id="JOWA01000121">
    <property type="protein sequence ID" value="KEZ40348.1"/>
    <property type="molecule type" value="Genomic_DNA"/>
</dbReference>
<evidence type="ECO:0000313" key="4">
    <source>
        <dbReference type="Proteomes" id="UP000028545"/>
    </source>
</evidence>
<dbReference type="PANTHER" id="PTHR24148">
    <property type="entry name" value="ANKYRIN REPEAT DOMAIN-CONTAINING PROTEIN 39 HOMOLOG-RELATED"/>
    <property type="match status" value="1"/>
</dbReference>
<evidence type="ECO:0000313" key="3">
    <source>
        <dbReference type="EMBL" id="KEZ40348.1"/>
    </source>
</evidence>
<gene>
    <name evidence="3" type="ORF">SAPIO_CDS8195</name>
</gene>
<sequence>MVFDLYRYRSRARMPYPTVLGSGEIRLAALLPGEWGDDIKCEIFRASWLTEPKMPEYKALSYSWGLQSFRPPTILVNDCQFRVTPNLECALRHLRRPDEVVILWVDALVSQMRGIYSRAAEVIVFLGDGLDPLANGRSKLKSQAIRAEFKDDLMDDEWTERCLSKWKTTSRMGRATPLDIFCLLRLLSQGQSLSNSLRCLEKVPEPVLATIFEALRQMLTVRWWNRIWVVQEVVTAAKVTVQYGHVSAPWEMLVKIGKKQSRQLSLDYKGLSIEHDVKVLQLLSQVGDIEKFRQIWATKRRPSLLELLRDFSSRGASDDRDRIFGLLGLCDVSTRVIPDYSLTVRDAYIMAAIDSIRTSKSLSLLTGDLGRKARENLPSWVPDWGATFDEYDRRRARLNDKYSASAGVLSMIFPDMYPLDKDQQERPLWETYEHNPSGTRLQYYIARQMRDLIETLKNSGSPQDLLPSCLPGVLSIYGTLAGSRGWIDVSDACKQLTMFCHENGARDIGKISDVAAITHCSLLGSDNLWRSALEASEDTQEGLEELEKIRKKAEMLLKVYESSEPEISRNRFIWRGRLKEVLDHLEALDAAQRERKQLSNIYKVLEELREEINSNRELRQILHQWESRRIAIV</sequence>
<dbReference type="RefSeq" id="XP_016640147.1">
    <property type="nucleotide sequence ID" value="XM_016789884.1"/>
</dbReference>
<dbReference type="Proteomes" id="UP000028545">
    <property type="component" value="Unassembled WGS sequence"/>
</dbReference>
<name>A0A084FZ36_PSEDA</name>
<evidence type="ECO:0000259" key="2">
    <source>
        <dbReference type="Pfam" id="PF06985"/>
    </source>
</evidence>
<reference evidence="3 4" key="1">
    <citation type="journal article" date="2014" name="Genome Announc.">
        <title>Draft genome sequence of the pathogenic fungus Scedosporium apiospermum.</title>
        <authorList>
            <person name="Vandeputte P."/>
            <person name="Ghamrawi S."/>
            <person name="Rechenmann M."/>
            <person name="Iltis A."/>
            <person name="Giraud S."/>
            <person name="Fleury M."/>
            <person name="Thornton C."/>
            <person name="Delhaes L."/>
            <person name="Meyer W."/>
            <person name="Papon N."/>
            <person name="Bouchara J.P."/>
        </authorList>
    </citation>
    <scope>NUCLEOTIDE SEQUENCE [LARGE SCALE GENOMIC DNA]</scope>
    <source>
        <strain evidence="3 4">IHEM 14462</strain>
    </source>
</reference>
<evidence type="ECO:0000256" key="1">
    <source>
        <dbReference type="SAM" id="Coils"/>
    </source>
</evidence>
<dbReference type="KEGG" id="sapo:SAPIO_CDS8195"/>
<keyword evidence="4" id="KW-1185">Reference proteome</keyword>
<dbReference type="InterPro" id="IPR010730">
    <property type="entry name" value="HET"/>
</dbReference>
<organism evidence="3 4">
    <name type="scientific">Pseudallescheria apiosperma</name>
    <name type="common">Scedosporium apiospermum</name>
    <dbReference type="NCBI Taxonomy" id="563466"/>
    <lineage>
        <taxon>Eukaryota</taxon>
        <taxon>Fungi</taxon>
        <taxon>Dikarya</taxon>
        <taxon>Ascomycota</taxon>
        <taxon>Pezizomycotina</taxon>
        <taxon>Sordariomycetes</taxon>
        <taxon>Hypocreomycetidae</taxon>
        <taxon>Microascales</taxon>
        <taxon>Microascaceae</taxon>
        <taxon>Scedosporium</taxon>
    </lineage>
</organism>
<proteinExistence type="predicted"/>
<feature type="coiled-coil region" evidence="1">
    <location>
        <begin position="588"/>
        <end position="628"/>
    </location>
</feature>
<keyword evidence="1" id="KW-0175">Coiled coil</keyword>